<dbReference type="PANTHER" id="PTHR44688:SF16">
    <property type="entry name" value="DNA-BINDING TRANSCRIPTIONAL ACTIVATOR DEVR_DOSR"/>
    <property type="match status" value="1"/>
</dbReference>
<dbReference type="Gene3D" id="1.10.10.10">
    <property type="entry name" value="Winged helix-like DNA-binding domain superfamily/Winged helix DNA-binding domain"/>
    <property type="match status" value="1"/>
</dbReference>
<dbReference type="SMART" id="SM00421">
    <property type="entry name" value="HTH_LUXR"/>
    <property type="match status" value="1"/>
</dbReference>
<evidence type="ECO:0000256" key="3">
    <source>
        <dbReference type="ARBA" id="ARBA00023163"/>
    </source>
</evidence>
<dbReference type="GO" id="GO:0003677">
    <property type="term" value="F:DNA binding"/>
    <property type="evidence" value="ECO:0007669"/>
    <property type="project" value="UniProtKB-KW"/>
</dbReference>
<dbReference type="Proteomes" id="UP000425817">
    <property type="component" value="Chromosome"/>
</dbReference>
<proteinExistence type="predicted"/>
<keyword evidence="1" id="KW-0805">Transcription regulation</keyword>
<dbReference type="PROSITE" id="PS50043">
    <property type="entry name" value="HTH_LUXR_2"/>
    <property type="match status" value="1"/>
</dbReference>
<dbReference type="InterPro" id="IPR036388">
    <property type="entry name" value="WH-like_DNA-bd_sf"/>
</dbReference>
<sequence length="261" mass="29211">MPDCTEQIYTLWDKLANYPIGDGDEALEHLLGSLCSIFGAHNALWSVVVRLPSPAVGDALNGWRPLYVRLLRPLPPIAASVQEQFDTLWSPSVDLSQILAVSGEEPFRTQLLFEALPPEWFNGPHYQRHYLDVGHADSMSMRCAINADVRVHLFIFRSTETPRFSSADKNPFGLALRGLRWFYRQQLLSHGLLIANAPLTATERRVLLGLLEGRAEKVIAANLGQSPNTTHIHVKSIYAKFGVHNRAALTSLWLGRLPEAR</sequence>
<protein>
    <submittedName>
        <fullName evidence="5">LuxR family transcriptional regulator</fullName>
    </submittedName>
</protein>
<dbReference type="Pfam" id="PF00196">
    <property type="entry name" value="GerE"/>
    <property type="match status" value="1"/>
</dbReference>
<dbReference type="PANTHER" id="PTHR44688">
    <property type="entry name" value="DNA-BINDING TRANSCRIPTIONAL ACTIVATOR DEVR_DOSR"/>
    <property type="match status" value="1"/>
</dbReference>
<dbReference type="SUPFAM" id="SSF46894">
    <property type="entry name" value="C-terminal effector domain of the bipartite response regulators"/>
    <property type="match status" value="1"/>
</dbReference>
<evidence type="ECO:0000256" key="2">
    <source>
        <dbReference type="ARBA" id="ARBA00023125"/>
    </source>
</evidence>
<dbReference type="PRINTS" id="PR00038">
    <property type="entry name" value="HTHLUXR"/>
</dbReference>
<dbReference type="InterPro" id="IPR000792">
    <property type="entry name" value="Tscrpt_reg_LuxR_C"/>
</dbReference>
<feature type="domain" description="HTH luxR-type" evidence="4">
    <location>
        <begin position="192"/>
        <end position="257"/>
    </location>
</feature>
<gene>
    <name evidence="5" type="ORF">GOQ09_16505</name>
</gene>
<dbReference type="OrthoDB" id="256105at2"/>
<keyword evidence="2" id="KW-0238">DNA-binding</keyword>
<organism evidence="5 6">
    <name type="scientific">Variovorax paradoxus</name>
    <dbReference type="NCBI Taxonomy" id="34073"/>
    <lineage>
        <taxon>Bacteria</taxon>
        <taxon>Pseudomonadati</taxon>
        <taxon>Pseudomonadota</taxon>
        <taxon>Betaproteobacteria</taxon>
        <taxon>Burkholderiales</taxon>
        <taxon>Comamonadaceae</taxon>
        <taxon>Variovorax</taxon>
    </lineage>
</organism>
<evidence type="ECO:0000313" key="5">
    <source>
        <dbReference type="EMBL" id="QGW85040.1"/>
    </source>
</evidence>
<evidence type="ECO:0000313" key="6">
    <source>
        <dbReference type="Proteomes" id="UP000425817"/>
    </source>
</evidence>
<dbReference type="CDD" id="cd06170">
    <property type="entry name" value="LuxR_C_like"/>
    <property type="match status" value="1"/>
</dbReference>
<dbReference type="AlphaFoldDB" id="A0A6I6HQ70"/>
<keyword evidence="3" id="KW-0804">Transcription</keyword>
<name>A0A6I6HQ70_VARPD</name>
<dbReference type="GO" id="GO:0006355">
    <property type="term" value="P:regulation of DNA-templated transcription"/>
    <property type="evidence" value="ECO:0007669"/>
    <property type="project" value="InterPro"/>
</dbReference>
<accession>A0A6I6HQ70</accession>
<dbReference type="EMBL" id="CP046622">
    <property type="protein sequence ID" value="QGW85040.1"/>
    <property type="molecule type" value="Genomic_DNA"/>
</dbReference>
<evidence type="ECO:0000256" key="1">
    <source>
        <dbReference type="ARBA" id="ARBA00023015"/>
    </source>
</evidence>
<evidence type="ECO:0000259" key="4">
    <source>
        <dbReference type="PROSITE" id="PS50043"/>
    </source>
</evidence>
<dbReference type="InterPro" id="IPR016032">
    <property type="entry name" value="Sig_transdc_resp-reg_C-effctor"/>
</dbReference>
<reference evidence="5 6" key="1">
    <citation type="submission" date="2019-12" db="EMBL/GenBank/DDBJ databases">
        <title>Hybrid Genome Assemblies of two High G+C Isolates from Undergraduate Microbiology Courses.</title>
        <authorList>
            <person name="Ne Ville C.J."/>
            <person name="Enright D."/>
            <person name="Hernandez I."/>
            <person name="Dodsworth J."/>
            <person name="Orwin P.M."/>
        </authorList>
    </citation>
    <scope>NUCLEOTIDE SEQUENCE [LARGE SCALE GENOMIC DNA]</scope>
    <source>
        <strain evidence="5 6">CSUSB</strain>
    </source>
</reference>